<feature type="transmembrane region" description="Helical" evidence="2">
    <location>
        <begin position="278"/>
        <end position="307"/>
    </location>
</feature>
<keyword evidence="4" id="KW-1185">Reference proteome</keyword>
<feature type="compositionally biased region" description="Polar residues" evidence="1">
    <location>
        <begin position="185"/>
        <end position="198"/>
    </location>
</feature>
<feature type="region of interest" description="Disordered" evidence="1">
    <location>
        <begin position="177"/>
        <end position="203"/>
    </location>
</feature>
<comment type="caution">
    <text evidence="3">The sequence shown here is derived from an EMBL/GenBank/DDBJ whole genome shotgun (WGS) entry which is preliminary data.</text>
</comment>
<protein>
    <submittedName>
        <fullName evidence="3">Uncharacterized protein</fullName>
    </submittedName>
</protein>
<evidence type="ECO:0000256" key="2">
    <source>
        <dbReference type="SAM" id="Phobius"/>
    </source>
</evidence>
<gene>
    <name evidence="3" type="ORF">QR680_005334</name>
</gene>
<evidence type="ECO:0000313" key="3">
    <source>
        <dbReference type="EMBL" id="KAK0410807.1"/>
    </source>
</evidence>
<feature type="region of interest" description="Disordered" evidence="1">
    <location>
        <begin position="110"/>
        <end position="142"/>
    </location>
</feature>
<feature type="transmembrane region" description="Helical" evidence="2">
    <location>
        <begin position="71"/>
        <end position="96"/>
    </location>
</feature>
<dbReference type="AlphaFoldDB" id="A0AA39LV53"/>
<keyword evidence="2" id="KW-0472">Membrane</keyword>
<accession>A0AA39LV53</accession>
<keyword evidence="2" id="KW-1133">Transmembrane helix</keyword>
<evidence type="ECO:0000313" key="4">
    <source>
        <dbReference type="Proteomes" id="UP001175271"/>
    </source>
</evidence>
<dbReference type="Proteomes" id="UP001175271">
    <property type="component" value="Unassembled WGS sequence"/>
</dbReference>
<evidence type="ECO:0000256" key="1">
    <source>
        <dbReference type="SAM" id="MobiDB-lite"/>
    </source>
</evidence>
<organism evidence="3 4">
    <name type="scientific">Steinernema hermaphroditum</name>
    <dbReference type="NCBI Taxonomy" id="289476"/>
    <lineage>
        <taxon>Eukaryota</taxon>
        <taxon>Metazoa</taxon>
        <taxon>Ecdysozoa</taxon>
        <taxon>Nematoda</taxon>
        <taxon>Chromadorea</taxon>
        <taxon>Rhabditida</taxon>
        <taxon>Tylenchina</taxon>
        <taxon>Panagrolaimomorpha</taxon>
        <taxon>Strongyloidoidea</taxon>
        <taxon>Steinernematidae</taxon>
        <taxon>Steinernema</taxon>
    </lineage>
</organism>
<dbReference type="EMBL" id="JAUCMV010000003">
    <property type="protein sequence ID" value="KAK0410807.1"/>
    <property type="molecule type" value="Genomic_DNA"/>
</dbReference>
<name>A0AA39LV53_9BILA</name>
<proteinExistence type="predicted"/>
<keyword evidence="2" id="KW-0812">Transmembrane</keyword>
<sequence length="434" mass="48250">MSVDKTIEELSGTLAQLGQLVGHINSQLLGITSRINITLDNFDSSIAGIAVDARAMTGKVGTTVQQVPHAWVFYLLFITLIVVFILLSILLVINLFTKAHAIYTLVKGSPSNSALSSVEVTPLPSARTELNPKPPPRYNPPRNGQVALSMENEPRRPGNFQYGGLGYHESLKQAYHQQSDESLTRRSPLNMETTSGPFITNRGHAMGPIDREVELIRESILDVHRTLYKVDRHMEGIVQVLDKSLGEFESAVRGVEGDVKNVHNQVLAVTDQLPDQTVYLAIILCVNVLIWILAVFLLYQIAVAIFLRKECSLRYQKKPSYRRVFAKDVSGDSVVLRRHSDDVENPSFLSLNSSLDEERKTLLAVYREPLRSAPECAPSERTPFVPDNRLCSRSLPSAPFSNDGSQVLYSRHLSLLPLFPVIVQNKLIPSCSSL</sequence>
<feature type="compositionally biased region" description="Polar residues" evidence="1">
    <location>
        <begin position="110"/>
        <end position="119"/>
    </location>
</feature>
<reference evidence="3" key="1">
    <citation type="submission" date="2023-06" db="EMBL/GenBank/DDBJ databases">
        <title>Genomic analysis of the entomopathogenic nematode Steinernema hermaphroditum.</title>
        <authorList>
            <person name="Schwarz E.M."/>
            <person name="Heppert J.K."/>
            <person name="Baniya A."/>
            <person name="Schwartz H.T."/>
            <person name="Tan C.-H."/>
            <person name="Antoshechkin I."/>
            <person name="Sternberg P.W."/>
            <person name="Goodrich-Blair H."/>
            <person name="Dillman A.R."/>
        </authorList>
    </citation>
    <scope>NUCLEOTIDE SEQUENCE</scope>
    <source>
        <strain evidence="3">PS9179</strain>
        <tissue evidence="3">Whole animal</tissue>
    </source>
</reference>